<comment type="pathway">
    <text evidence="14">Cell wall biogenesis; peptidoglycan biosynthesis.</text>
</comment>
<dbReference type="InterPro" id="IPR050515">
    <property type="entry name" value="Beta-lactam/transpept"/>
</dbReference>
<evidence type="ECO:0000259" key="16">
    <source>
        <dbReference type="Pfam" id="PF03717"/>
    </source>
</evidence>
<dbReference type="PANTHER" id="PTHR30627:SF2">
    <property type="entry name" value="PEPTIDOGLYCAN D,D-TRANSPEPTIDASE MRDA"/>
    <property type="match status" value="1"/>
</dbReference>
<dbReference type="InterPro" id="IPR001460">
    <property type="entry name" value="PCN-bd_Tpept"/>
</dbReference>
<evidence type="ECO:0000256" key="5">
    <source>
        <dbReference type="ARBA" id="ARBA00022645"/>
    </source>
</evidence>
<evidence type="ECO:0000256" key="2">
    <source>
        <dbReference type="ARBA" id="ARBA00004236"/>
    </source>
</evidence>
<organism evidence="17 18">
    <name type="scientific">Vibrio bivalvicida</name>
    <dbReference type="NCBI Taxonomy" id="1276888"/>
    <lineage>
        <taxon>Bacteria</taxon>
        <taxon>Pseudomonadati</taxon>
        <taxon>Pseudomonadota</taxon>
        <taxon>Gammaproteobacteria</taxon>
        <taxon>Vibrionales</taxon>
        <taxon>Vibrionaceae</taxon>
        <taxon>Vibrio</taxon>
        <taxon>Vibrio oreintalis group</taxon>
    </lineage>
</organism>
<comment type="caution">
    <text evidence="14">Lacks conserved residue(s) required for the propagation of feature annotation.</text>
</comment>
<keyword evidence="4 14" id="KW-0997">Cell inner membrane</keyword>
<comment type="caution">
    <text evidence="17">The sequence shown here is derived from an EMBL/GenBank/DDBJ whole genome shotgun (WGS) entry which is preliminary data.</text>
</comment>
<dbReference type="InterPro" id="IPR017790">
    <property type="entry name" value="Penicillin-binding_protein_2"/>
</dbReference>
<sequence length="633" mass="71145">MNFHHQSKAIRNHDQEAKLFRNRAVVAFVAMIALLGVLVANLYRLEVKQVEYYKTRANDNRIQVLPIAPTRGLIYDRNGKVLANNFPVYVLQMIPEKVEDLNASLDKLGRFVSLSDVQLEKIKSHHGKRFKPVMVKNGLTEQEIAKFSVHQYELPGFSIDVDMKRDYPYGEILTHVLGYVAHMNDRDIRQLDESGALANYRATKTIGKLGIEKYYEHILHGQQGYQEVEVNSRGRVIRTIKYVPPVAGQDLVLNIDIDLQKFVFDKLDHREGSAVVLDPRDNSVLAIVSSPSYDPNLFVEGISSKAYSKLLNDPFHPLVNRATLGVYPPASTVKPFMAVAGLSEDIIAPDTVRDDHGAWHIPGSTRKSKVWRDWNRWGHGPVNVTLAIEESVDSFFYHIAYELGIDRISDWMNMFGFGRLTGIDIPEETRANMPTREWKESRYRQPWYKGDTVPIGIGQGYWTATPLQIAKATSVLVNHGQVVAPHLLKATLAHSAPFSEQKTNPIQAEGQIKGVSNQTWDIAMNAMRLVNSGSRGSGRRAFKGASYCSGGKSGTAQVFGLKKDQVYNSKELSYDLLDHGLYTAFAPCDHPRYVATVVIEHGNGGSKVGAPFVRQVFDYLDIASKDKQNWHRS</sequence>
<keyword evidence="11 14" id="KW-1133">Transmembrane helix</keyword>
<keyword evidence="6 14" id="KW-0645">Protease</keyword>
<feature type="transmembrane region" description="Helical" evidence="14">
    <location>
        <begin position="20"/>
        <end position="43"/>
    </location>
</feature>
<feature type="domain" description="Penicillin-binding protein transpeptidase" evidence="15">
    <location>
        <begin position="272"/>
        <end position="617"/>
    </location>
</feature>
<evidence type="ECO:0000256" key="9">
    <source>
        <dbReference type="ARBA" id="ARBA00022960"/>
    </source>
</evidence>
<evidence type="ECO:0000256" key="1">
    <source>
        <dbReference type="ARBA" id="ARBA00004167"/>
    </source>
</evidence>
<dbReference type="AlphaFoldDB" id="A0A177Y1P5"/>
<dbReference type="Proteomes" id="UP000078406">
    <property type="component" value="Unassembled WGS sequence"/>
</dbReference>
<evidence type="ECO:0000256" key="3">
    <source>
        <dbReference type="ARBA" id="ARBA00022475"/>
    </source>
</evidence>
<evidence type="ECO:0000256" key="10">
    <source>
        <dbReference type="ARBA" id="ARBA00022984"/>
    </source>
</evidence>
<feature type="domain" description="Penicillin-binding protein dimerisation" evidence="16">
    <location>
        <begin position="67"/>
        <end position="240"/>
    </location>
</feature>
<dbReference type="Pfam" id="PF03717">
    <property type="entry name" value="PBP_dimer"/>
    <property type="match status" value="1"/>
</dbReference>
<evidence type="ECO:0000256" key="14">
    <source>
        <dbReference type="HAMAP-Rule" id="MF_02081"/>
    </source>
</evidence>
<dbReference type="InterPro" id="IPR005311">
    <property type="entry name" value="PBP_dimer"/>
</dbReference>
<dbReference type="GO" id="GO:0008360">
    <property type="term" value="P:regulation of cell shape"/>
    <property type="evidence" value="ECO:0007669"/>
    <property type="project" value="UniProtKB-KW"/>
</dbReference>
<evidence type="ECO:0000256" key="8">
    <source>
        <dbReference type="ARBA" id="ARBA00022801"/>
    </source>
</evidence>
<dbReference type="GO" id="GO:0006508">
    <property type="term" value="P:proteolysis"/>
    <property type="evidence" value="ECO:0007669"/>
    <property type="project" value="UniProtKB-KW"/>
</dbReference>
<evidence type="ECO:0000259" key="15">
    <source>
        <dbReference type="Pfam" id="PF00905"/>
    </source>
</evidence>
<reference evidence="17 18" key="1">
    <citation type="journal article" date="2016" name="Syst. Appl. Microbiol.">
        <title>Vibrio bivalvicida sp. nov., a novel larval pathogen for bivalve molluscs reared in a hatchery.</title>
        <authorList>
            <person name="Dubert J."/>
            <person name="Romalde J.L."/>
            <person name="Prado S."/>
            <person name="Barja J.L."/>
        </authorList>
    </citation>
    <scope>NUCLEOTIDE SEQUENCE [LARGE SCALE GENOMIC DNA]</scope>
    <source>
        <strain evidence="17 18">605</strain>
    </source>
</reference>
<feature type="active site" description="Acyl-ester intermediate" evidence="14">
    <location>
        <position position="331"/>
    </location>
</feature>
<dbReference type="NCBIfam" id="TIGR03423">
    <property type="entry name" value="pbp2_mrdA"/>
    <property type="match status" value="1"/>
</dbReference>
<comment type="function">
    <text evidence="14">Catalyzes cross-linking of the peptidoglycan cell wall.</text>
</comment>
<dbReference type="RefSeq" id="WP_054961163.1">
    <property type="nucleotide sequence ID" value="NZ_LLEI02000021.1"/>
</dbReference>
<dbReference type="GO" id="GO:0071972">
    <property type="term" value="F:peptidoglycan L,D-transpeptidase activity"/>
    <property type="evidence" value="ECO:0007669"/>
    <property type="project" value="TreeGrafter"/>
</dbReference>
<dbReference type="Gene3D" id="3.90.1310.10">
    <property type="entry name" value="Penicillin-binding protein 2a (Domain 2)"/>
    <property type="match status" value="1"/>
</dbReference>
<evidence type="ECO:0000256" key="6">
    <source>
        <dbReference type="ARBA" id="ARBA00022670"/>
    </source>
</evidence>
<name>A0A177Y1P5_9VIBR</name>
<comment type="catalytic activity">
    <reaction evidence="14">
        <text>Preferential cleavage: (Ac)2-L-Lys-D-Ala-|-D-Ala. Also transpeptidation of peptidyl-alanyl moieties that are N-acyl substituents of D-alanine.</text>
        <dbReference type="EC" id="3.4.16.4"/>
    </reaction>
</comment>
<keyword evidence="5 14" id="KW-0121">Carboxypeptidase</keyword>
<proteinExistence type="inferred from homology"/>
<dbReference type="EMBL" id="LLEI02000021">
    <property type="protein sequence ID" value="OAJ94792.1"/>
    <property type="molecule type" value="Genomic_DNA"/>
</dbReference>
<comment type="similarity">
    <text evidence="14">Belongs to the transpeptidase family. MrdA subfamily.</text>
</comment>
<dbReference type="InterPro" id="IPR036138">
    <property type="entry name" value="PBP_dimer_sf"/>
</dbReference>
<evidence type="ECO:0000313" key="18">
    <source>
        <dbReference type="Proteomes" id="UP000078406"/>
    </source>
</evidence>
<comment type="subcellular location">
    <subcellularLocation>
        <location evidence="14">Cell inner membrane</location>
        <topology evidence="14">Single-pass membrane protein</topology>
    </subcellularLocation>
    <subcellularLocation>
        <location evidence="2">Cell membrane</location>
    </subcellularLocation>
    <subcellularLocation>
        <location evidence="1">Membrane</location>
        <topology evidence="1">Single-pass membrane protein</topology>
    </subcellularLocation>
</comment>
<dbReference type="GO" id="GO:0005886">
    <property type="term" value="C:plasma membrane"/>
    <property type="evidence" value="ECO:0007669"/>
    <property type="project" value="UniProtKB-SubCell"/>
</dbReference>
<keyword evidence="10 14" id="KW-0573">Peptidoglycan synthesis</keyword>
<protein>
    <recommendedName>
        <fullName evidence="14">Peptidoglycan D,D-transpeptidase MrdA</fullName>
        <ecNumber evidence="14">3.4.16.4</ecNumber>
    </recommendedName>
    <alternativeName>
        <fullName evidence="14">Penicillin-binding protein 2</fullName>
        <shortName evidence="14">PBP-2</shortName>
    </alternativeName>
</protein>
<evidence type="ECO:0000256" key="12">
    <source>
        <dbReference type="ARBA" id="ARBA00023136"/>
    </source>
</evidence>
<accession>A0A177Y1P5</accession>
<dbReference type="SUPFAM" id="SSF56519">
    <property type="entry name" value="Penicillin binding protein dimerisation domain"/>
    <property type="match status" value="1"/>
</dbReference>
<dbReference type="EC" id="3.4.16.4" evidence="14"/>
<gene>
    <name evidence="14" type="primary">mrdA</name>
    <name evidence="17" type="ORF">APB76_05780</name>
</gene>
<dbReference type="GO" id="GO:0009252">
    <property type="term" value="P:peptidoglycan biosynthetic process"/>
    <property type="evidence" value="ECO:0007669"/>
    <property type="project" value="UniProtKB-UniRule"/>
</dbReference>
<evidence type="ECO:0000256" key="4">
    <source>
        <dbReference type="ARBA" id="ARBA00022519"/>
    </source>
</evidence>
<keyword evidence="12 14" id="KW-0472">Membrane</keyword>
<dbReference type="Gene3D" id="3.40.710.10">
    <property type="entry name" value="DD-peptidase/beta-lactamase superfamily"/>
    <property type="match status" value="1"/>
</dbReference>
<evidence type="ECO:0000256" key="13">
    <source>
        <dbReference type="ARBA" id="ARBA00023316"/>
    </source>
</evidence>
<evidence type="ECO:0000313" key="17">
    <source>
        <dbReference type="EMBL" id="OAJ94792.1"/>
    </source>
</evidence>
<dbReference type="Gene3D" id="3.30.1390.30">
    <property type="entry name" value="Penicillin-binding protein 2a, domain 3"/>
    <property type="match status" value="1"/>
</dbReference>
<keyword evidence="8 14" id="KW-0378">Hydrolase</keyword>
<dbReference type="PANTHER" id="PTHR30627">
    <property type="entry name" value="PEPTIDOGLYCAN D,D-TRANSPEPTIDASE"/>
    <property type="match status" value="1"/>
</dbReference>
<evidence type="ECO:0000256" key="11">
    <source>
        <dbReference type="ARBA" id="ARBA00022989"/>
    </source>
</evidence>
<dbReference type="GO" id="GO:0008658">
    <property type="term" value="F:penicillin binding"/>
    <property type="evidence" value="ECO:0007669"/>
    <property type="project" value="UniProtKB-UniRule"/>
</dbReference>
<keyword evidence="9 14" id="KW-0133">Cell shape</keyword>
<dbReference type="HAMAP" id="MF_02081">
    <property type="entry name" value="MrdA_transpept"/>
    <property type="match status" value="1"/>
</dbReference>
<keyword evidence="3 14" id="KW-1003">Cell membrane</keyword>
<dbReference type="GO" id="GO:0071555">
    <property type="term" value="P:cell wall organization"/>
    <property type="evidence" value="ECO:0007669"/>
    <property type="project" value="UniProtKB-KW"/>
</dbReference>
<keyword evidence="7 14" id="KW-0812">Transmembrane</keyword>
<evidence type="ECO:0000256" key="7">
    <source>
        <dbReference type="ARBA" id="ARBA00022692"/>
    </source>
</evidence>
<dbReference type="GO" id="GO:0009002">
    <property type="term" value="F:serine-type D-Ala-D-Ala carboxypeptidase activity"/>
    <property type="evidence" value="ECO:0007669"/>
    <property type="project" value="UniProtKB-UniRule"/>
</dbReference>
<dbReference type="SUPFAM" id="SSF56601">
    <property type="entry name" value="beta-lactamase/transpeptidase-like"/>
    <property type="match status" value="1"/>
</dbReference>
<dbReference type="UniPathway" id="UPA00219"/>
<keyword evidence="13 14" id="KW-0961">Cell wall biogenesis/degradation</keyword>
<dbReference type="InterPro" id="IPR012338">
    <property type="entry name" value="Beta-lactam/transpept-like"/>
</dbReference>
<dbReference type="Pfam" id="PF00905">
    <property type="entry name" value="Transpeptidase"/>
    <property type="match status" value="1"/>
</dbReference>